<dbReference type="SMART" id="SM00320">
    <property type="entry name" value="WD40"/>
    <property type="match status" value="4"/>
</dbReference>
<reference evidence="11" key="1">
    <citation type="journal article" date="2013" name="Genome Announc.">
        <title>Draft genome sequence of the grapevine dieback fungus Eutypa lata UCR-EL1.</title>
        <authorList>
            <person name="Blanco-Ulate B."/>
            <person name="Rolshausen P.E."/>
            <person name="Cantu D."/>
        </authorList>
    </citation>
    <scope>NUCLEOTIDE SEQUENCE [LARGE SCALE GENOMIC DNA]</scope>
    <source>
        <strain evidence="11">UCR-EL1</strain>
    </source>
</reference>
<keyword evidence="5" id="KW-0677">Repeat</keyword>
<comment type="subcellular location">
    <subcellularLocation>
        <location evidence="1">Nucleus</location>
        <location evidence="1">Nucleolus</location>
    </subcellularLocation>
</comment>
<evidence type="ECO:0000313" key="10">
    <source>
        <dbReference type="EMBL" id="EMR71527.1"/>
    </source>
</evidence>
<feature type="region of interest" description="Disordered" evidence="9">
    <location>
        <begin position="1"/>
        <end position="22"/>
    </location>
</feature>
<keyword evidence="3" id="KW-0698">rRNA processing</keyword>
<dbReference type="eggNOG" id="KOG1963">
    <property type="taxonomic scope" value="Eukaryota"/>
</dbReference>
<dbReference type="Gene3D" id="2.130.10.10">
    <property type="entry name" value="YVTN repeat-like/Quinoprotein amine dehydrogenase"/>
    <property type="match status" value="3"/>
</dbReference>
<keyword evidence="6" id="KW-0804">Transcription</keyword>
<gene>
    <name evidence="10" type="ORF">UCREL1_1431</name>
</gene>
<evidence type="ECO:0000256" key="8">
    <source>
        <dbReference type="PROSITE-ProRule" id="PRU00221"/>
    </source>
</evidence>
<evidence type="ECO:0000256" key="5">
    <source>
        <dbReference type="ARBA" id="ARBA00022737"/>
    </source>
</evidence>
<feature type="region of interest" description="Disordered" evidence="9">
    <location>
        <begin position="842"/>
        <end position="864"/>
    </location>
</feature>
<dbReference type="GO" id="GO:2000234">
    <property type="term" value="P:positive regulation of rRNA processing"/>
    <property type="evidence" value="ECO:0007669"/>
    <property type="project" value="TreeGrafter"/>
</dbReference>
<dbReference type="PROSITE" id="PS50294">
    <property type="entry name" value="WD_REPEATS_REGION"/>
    <property type="match status" value="2"/>
</dbReference>
<feature type="repeat" description="WD" evidence="8">
    <location>
        <begin position="533"/>
        <end position="565"/>
    </location>
</feature>
<dbReference type="OrthoDB" id="4096at2759"/>
<evidence type="ECO:0000256" key="6">
    <source>
        <dbReference type="ARBA" id="ARBA00023163"/>
    </source>
</evidence>
<dbReference type="SUPFAM" id="SSF50978">
    <property type="entry name" value="WD40 repeat-like"/>
    <property type="match status" value="1"/>
</dbReference>
<dbReference type="PANTHER" id="PTHR44215:SF1">
    <property type="entry name" value="WD REPEAT-CONTAINING PROTEIN 75"/>
    <property type="match status" value="1"/>
</dbReference>
<evidence type="ECO:0000256" key="2">
    <source>
        <dbReference type="ARBA" id="ARBA00022517"/>
    </source>
</evidence>
<dbReference type="InterPro" id="IPR036322">
    <property type="entry name" value="WD40_repeat_dom_sf"/>
</dbReference>
<dbReference type="Pfam" id="PF00400">
    <property type="entry name" value="WD40"/>
    <property type="match status" value="1"/>
</dbReference>
<evidence type="ECO:0000256" key="1">
    <source>
        <dbReference type="ARBA" id="ARBA00004604"/>
    </source>
</evidence>
<dbReference type="Proteomes" id="UP000012174">
    <property type="component" value="Unassembled WGS sequence"/>
</dbReference>
<dbReference type="GO" id="GO:0045943">
    <property type="term" value="P:positive regulation of transcription by RNA polymerase I"/>
    <property type="evidence" value="ECO:0007669"/>
    <property type="project" value="InterPro"/>
</dbReference>
<dbReference type="KEGG" id="ela:UCREL1_1431"/>
<keyword evidence="7" id="KW-0539">Nucleus</keyword>
<sequence length="918" mass="100302">MPENATPLKKKKPRSKGEKKVEIKDTVVKPTHTPKVQLPTWKVSQPMGGRMLDIDPILTADEKHLILPYNTSLKVYSSADSLLLRNIKLPISFGPDYSEHIISICLSPTNPDIVWVASSLGRIWLIDWATGDGASAHLRVKCELLSGMTVESINIGDEFRDVPFICTGKGPNWNIVAHDIRNFDIKSSKVLLSQKTLIHNIQSTEGGQALVASAERNVLLGSLKSRNVTSFDRIDYEFFSFDCSDEITCLAIQATERVHLNRASQRKGDEIVIDVAVGCARGAVFSYNDLLPQLRLLQTPNTRQYSLQPRKYHWHRRAVHAVKWSRDGNYILSGGSEATLVLWQLDTAKMDFLPHLSASIENIVVSARGSAYALHLDDNSTMVLSTAEMKPTSRLFKTPAAISPSDTSRISFCVGNGQQIGYSGSGPSTPLIQTLDLNTIQSISKQALTRTNPTDVNTTTKGHAITEPRITEMAYSRDGRWLATIDEWQPPLRDVDALEGAASERREVYLKFWAVSQEDHSLELISRINAPHYSGQSEPVFDLAADPSSHRFATIGKDGVIRLWKPAVRKRDGIVVKSQAGLPLQSWVCAQAIHLREKEVADGSDATMAVRSHLHESGALSFSEDGSTLVCAFGDGRESIVHVIDAESGKIRASLNGLCQGDIQGVGLLSSSLILVSDDLVVYDLVLDELRYGIQLRKVKKGGDEQQQRKLGPSVLTHLALDHQTASFAVAVSRRKLESLSVRTELAVFRPDRSEPEFVRSFHDPITAVVPSGGGSSGFLVLDAAAQLWSVAQGAETRSAFAQSLADLDLLGGGEEEESAAEIASHGEVVEDTSIAFIEADNEDEDEDEEAGSEGDEMDVDVPAVGGDDDVYPAVVPPQRLAELFDAAPAFAMPPIEDIFYQVTKLFSTNPNTAAAAR</sequence>
<dbReference type="PANTHER" id="PTHR44215">
    <property type="entry name" value="WD REPEAT-CONTAINING PROTEIN 75"/>
    <property type="match status" value="1"/>
</dbReference>
<dbReference type="CDD" id="cd23952">
    <property type="entry name" value="Utp17_CTD"/>
    <property type="match status" value="1"/>
</dbReference>
<dbReference type="Pfam" id="PF23869">
    <property type="entry name" value="Beta-prop_WDR75_1st"/>
    <property type="match status" value="1"/>
</dbReference>
<evidence type="ECO:0000256" key="4">
    <source>
        <dbReference type="ARBA" id="ARBA00022574"/>
    </source>
</evidence>
<keyword evidence="2" id="KW-0690">Ribosome biogenesis</keyword>
<dbReference type="GO" id="GO:0003723">
    <property type="term" value="F:RNA binding"/>
    <property type="evidence" value="ECO:0007669"/>
    <property type="project" value="InterPro"/>
</dbReference>
<dbReference type="InterPro" id="IPR015943">
    <property type="entry name" value="WD40/YVTN_repeat-like_dom_sf"/>
</dbReference>
<dbReference type="HOGENOM" id="CLU_005417_0_1_1"/>
<organism evidence="10 11">
    <name type="scientific">Eutypa lata (strain UCR-EL1)</name>
    <name type="common">Grapevine dieback disease fungus</name>
    <name type="synonym">Eutypa armeniacae</name>
    <dbReference type="NCBI Taxonomy" id="1287681"/>
    <lineage>
        <taxon>Eukaryota</taxon>
        <taxon>Fungi</taxon>
        <taxon>Dikarya</taxon>
        <taxon>Ascomycota</taxon>
        <taxon>Pezizomycotina</taxon>
        <taxon>Sordariomycetes</taxon>
        <taxon>Xylariomycetidae</taxon>
        <taxon>Xylariales</taxon>
        <taxon>Diatrypaceae</taxon>
        <taxon>Eutypa</taxon>
    </lineage>
</organism>
<name>M7T4J6_EUTLA</name>
<dbReference type="EMBL" id="KB705628">
    <property type="protein sequence ID" value="EMR71527.1"/>
    <property type="molecule type" value="Genomic_DNA"/>
</dbReference>
<dbReference type="InterPro" id="IPR053826">
    <property type="entry name" value="WDR75"/>
</dbReference>
<dbReference type="InterPro" id="IPR001680">
    <property type="entry name" value="WD40_rpt"/>
</dbReference>
<dbReference type="SUPFAM" id="SSF50998">
    <property type="entry name" value="Quinoprotein alcohol dehydrogenase-like"/>
    <property type="match status" value="1"/>
</dbReference>
<keyword evidence="11" id="KW-1185">Reference proteome</keyword>
<feature type="repeat" description="WD" evidence="8">
    <location>
        <begin position="312"/>
        <end position="353"/>
    </location>
</feature>
<keyword evidence="4 8" id="KW-0853">WD repeat</keyword>
<proteinExistence type="predicted"/>
<feature type="compositionally biased region" description="Acidic residues" evidence="9">
    <location>
        <begin position="842"/>
        <end position="860"/>
    </location>
</feature>
<evidence type="ECO:0000256" key="9">
    <source>
        <dbReference type="SAM" id="MobiDB-lite"/>
    </source>
</evidence>
<dbReference type="STRING" id="1287681.M7T4J6"/>
<accession>M7T4J6</accession>
<evidence type="ECO:0000313" key="11">
    <source>
        <dbReference type="Proteomes" id="UP000012174"/>
    </source>
</evidence>
<dbReference type="GO" id="GO:0006364">
    <property type="term" value="P:rRNA processing"/>
    <property type="evidence" value="ECO:0007669"/>
    <property type="project" value="UniProtKB-KW"/>
</dbReference>
<dbReference type="GO" id="GO:0032040">
    <property type="term" value="C:small-subunit processome"/>
    <property type="evidence" value="ECO:0007669"/>
    <property type="project" value="InterPro"/>
</dbReference>
<dbReference type="OMA" id="TRIDGPH"/>
<evidence type="ECO:0000256" key="7">
    <source>
        <dbReference type="ARBA" id="ARBA00023242"/>
    </source>
</evidence>
<dbReference type="InterPro" id="IPR011047">
    <property type="entry name" value="Quinoprotein_ADH-like_sf"/>
</dbReference>
<dbReference type="AlphaFoldDB" id="M7T4J6"/>
<protein>
    <submittedName>
        <fullName evidence="10">Putative wd domain-containing protein</fullName>
    </submittedName>
</protein>
<dbReference type="PROSITE" id="PS50082">
    <property type="entry name" value="WD_REPEATS_2"/>
    <property type="match status" value="2"/>
</dbReference>
<evidence type="ECO:0000256" key="3">
    <source>
        <dbReference type="ARBA" id="ARBA00022552"/>
    </source>
</evidence>